<dbReference type="CDD" id="cd00839">
    <property type="entry name" value="MPP_PAPs"/>
    <property type="match status" value="1"/>
</dbReference>
<evidence type="ECO:0000259" key="5">
    <source>
        <dbReference type="Pfam" id="PF00149"/>
    </source>
</evidence>
<dbReference type="Gene3D" id="3.60.21.10">
    <property type="match status" value="1"/>
</dbReference>
<evidence type="ECO:0000259" key="7">
    <source>
        <dbReference type="Pfam" id="PF16656"/>
    </source>
</evidence>
<dbReference type="EMBL" id="LNFO01005571">
    <property type="protein sequence ID" value="KUF77439.1"/>
    <property type="molecule type" value="Genomic_DNA"/>
</dbReference>
<dbReference type="STRING" id="4790.A0A0W8C030"/>
<dbReference type="Pfam" id="PF00149">
    <property type="entry name" value="Metallophos"/>
    <property type="match status" value="1"/>
</dbReference>
<evidence type="ECO:0000259" key="6">
    <source>
        <dbReference type="Pfam" id="PF14008"/>
    </source>
</evidence>
<dbReference type="Pfam" id="PF14008">
    <property type="entry name" value="Metallophos_C"/>
    <property type="match status" value="1"/>
</dbReference>
<feature type="domain" description="Purple acid phosphatase N-terminal" evidence="7">
    <location>
        <begin position="140"/>
        <end position="238"/>
    </location>
</feature>
<evidence type="ECO:0000256" key="2">
    <source>
        <dbReference type="ARBA" id="ARBA00023180"/>
    </source>
</evidence>
<evidence type="ECO:0000313" key="9">
    <source>
        <dbReference type="Proteomes" id="UP000052943"/>
    </source>
</evidence>
<keyword evidence="1" id="KW-0732">Signal</keyword>
<reference evidence="8 9" key="1">
    <citation type="submission" date="2015-11" db="EMBL/GenBank/DDBJ databases">
        <title>Genomes and virulence difference between two physiological races of Phytophthora nicotianae.</title>
        <authorList>
            <person name="Liu H."/>
            <person name="Ma X."/>
            <person name="Yu H."/>
            <person name="Fang D."/>
            <person name="Li Y."/>
            <person name="Wang X."/>
            <person name="Wang W."/>
            <person name="Dong Y."/>
            <person name="Xiao B."/>
        </authorList>
    </citation>
    <scope>NUCLEOTIDE SEQUENCE [LARGE SCALE GENOMIC DNA]</scope>
    <source>
        <strain evidence="9">race 0</strain>
    </source>
</reference>
<dbReference type="InterPro" id="IPR015914">
    <property type="entry name" value="PAPs_N"/>
</dbReference>
<keyword evidence="2" id="KW-0325">Glycoprotein</keyword>
<dbReference type="Proteomes" id="UP000052943">
    <property type="component" value="Unassembled WGS sequence"/>
</dbReference>
<sequence length="592" mass="65670">MEVAGISAWMGPLPHGNQPRTDRHSRFCQDDTESTTEVVEMRAPVAFKLAVIASGVCSVATAIDFKSMAKNFFSDDDATGSVEGTKQATQTNTDDRTCVYEWSSLSCQPEDKCSIQYQFGDVTPSQACRVTDNGDHTKVPQQFHLAFAGEEAGTGMAISWTSFALEESPAVWIGTSEAKVALVKDAKIETKSYYKDEKYELYSYHAVVSGLEPYTEYFYKVGSATEKKFQSSVSSFKTARAAGDESPFVVAVYGDMGTEANSVDSNKYVNDLVDKVDFIYHLGDISYADNDFLTAKTAFGFFYEEIINKFMNSLTNVMRHMAYMVVVGNHESECHSPTCLLSDSKKDQLGNYSAYNSRFRMPSPESGGVLNMWYSFDYASVHFTTISSETDFPNAPKNAYYTKRTYGNFGNQLAWLEADLKAAHANRANVPWIIIGMHRPLYTLRSCDANGVPNDEYESLKVQKAFEKLFIKYKVDLVYQGHVHAYERHYPTADSKAIMHGVSKDGKTYTNPKAPVHVIAGIAGNSEGLYPFKNPPSPKWLALMDNEHYGITKLTASPTNLTITMIEAATGTVHDEFSIIKAASASQTQTVK</sequence>
<dbReference type="InterPro" id="IPR004843">
    <property type="entry name" value="Calcineurin-like_PHP"/>
</dbReference>
<name>A0A0W8C030_PHYNI</name>
<evidence type="ECO:0000256" key="3">
    <source>
        <dbReference type="RuleBase" id="RU361203"/>
    </source>
</evidence>
<dbReference type="OrthoDB" id="45007at2759"/>
<dbReference type="SUPFAM" id="SSF56300">
    <property type="entry name" value="Metallo-dependent phosphatases"/>
    <property type="match status" value="1"/>
</dbReference>
<comment type="catalytic activity">
    <reaction evidence="3">
        <text>a phosphate monoester + H2O = an alcohol + phosphate</text>
        <dbReference type="Rhea" id="RHEA:15017"/>
        <dbReference type="ChEBI" id="CHEBI:15377"/>
        <dbReference type="ChEBI" id="CHEBI:30879"/>
        <dbReference type="ChEBI" id="CHEBI:43474"/>
        <dbReference type="ChEBI" id="CHEBI:67140"/>
        <dbReference type="EC" id="3.1.3.2"/>
    </reaction>
</comment>
<protein>
    <recommendedName>
        <fullName evidence="3">Purple acid phosphatase</fullName>
        <ecNumber evidence="3">3.1.3.2</ecNumber>
    </recommendedName>
</protein>
<keyword evidence="3" id="KW-0378">Hydrolase</keyword>
<dbReference type="InterPro" id="IPR041792">
    <property type="entry name" value="MPP_PAP"/>
</dbReference>
<dbReference type="EC" id="3.1.3.2" evidence="3"/>
<proteinExistence type="inferred from homology"/>
<comment type="similarity">
    <text evidence="3">Belongs to the metallophosphoesterase superfamily. Purple acid phosphatase family.</text>
</comment>
<dbReference type="InterPro" id="IPR025733">
    <property type="entry name" value="PAPs_C"/>
</dbReference>
<evidence type="ECO:0000313" key="8">
    <source>
        <dbReference type="EMBL" id="KUF77439.1"/>
    </source>
</evidence>
<dbReference type="InterPro" id="IPR029052">
    <property type="entry name" value="Metallo-depent_PP-like"/>
</dbReference>
<dbReference type="AlphaFoldDB" id="A0A0W8C030"/>
<dbReference type="SUPFAM" id="SSF49363">
    <property type="entry name" value="Purple acid phosphatase, N-terminal domain"/>
    <property type="match status" value="1"/>
</dbReference>
<dbReference type="Pfam" id="PF16656">
    <property type="entry name" value="Pur_ac_phosph_N"/>
    <property type="match status" value="1"/>
</dbReference>
<dbReference type="PANTHER" id="PTHR45867:SF3">
    <property type="entry name" value="ACID PHOSPHATASE TYPE 7"/>
    <property type="match status" value="1"/>
</dbReference>
<dbReference type="PANTHER" id="PTHR45867">
    <property type="entry name" value="PURPLE ACID PHOSPHATASE"/>
    <property type="match status" value="1"/>
</dbReference>
<dbReference type="GO" id="GO:0046872">
    <property type="term" value="F:metal ion binding"/>
    <property type="evidence" value="ECO:0007669"/>
    <property type="project" value="InterPro"/>
</dbReference>
<feature type="domain" description="Purple acid phosphatase C-terminal" evidence="6">
    <location>
        <begin position="514"/>
        <end position="576"/>
    </location>
</feature>
<evidence type="ECO:0000256" key="1">
    <source>
        <dbReference type="ARBA" id="ARBA00022729"/>
    </source>
</evidence>
<dbReference type="InterPro" id="IPR008963">
    <property type="entry name" value="Purple_acid_Pase-like_N"/>
</dbReference>
<organism evidence="8 9">
    <name type="scientific">Phytophthora nicotianae</name>
    <name type="common">Potato buckeye rot agent</name>
    <name type="synonym">Phytophthora parasitica</name>
    <dbReference type="NCBI Taxonomy" id="4792"/>
    <lineage>
        <taxon>Eukaryota</taxon>
        <taxon>Sar</taxon>
        <taxon>Stramenopiles</taxon>
        <taxon>Oomycota</taxon>
        <taxon>Peronosporomycetes</taxon>
        <taxon>Peronosporales</taxon>
        <taxon>Peronosporaceae</taxon>
        <taxon>Phytophthora</taxon>
    </lineage>
</organism>
<comment type="caution">
    <text evidence="8">The sequence shown here is derived from an EMBL/GenBank/DDBJ whole genome shotgun (WGS) entry which is preliminary data.</text>
</comment>
<feature type="domain" description="Calcineurin-like phosphoesterase" evidence="5">
    <location>
        <begin position="250"/>
        <end position="486"/>
    </location>
</feature>
<accession>A0A0W8C030</accession>
<gene>
    <name evidence="8" type="ORF">AM587_10007856</name>
</gene>
<evidence type="ECO:0000256" key="4">
    <source>
        <dbReference type="SAM" id="MobiDB-lite"/>
    </source>
</evidence>
<dbReference type="GO" id="GO:0003993">
    <property type="term" value="F:acid phosphatase activity"/>
    <property type="evidence" value="ECO:0007669"/>
    <property type="project" value="UniProtKB-EC"/>
</dbReference>
<feature type="region of interest" description="Disordered" evidence="4">
    <location>
        <begin position="1"/>
        <end position="26"/>
    </location>
</feature>
<dbReference type="Gene3D" id="2.60.40.380">
    <property type="entry name" value="Purple acid phosphatase-like, N-terminal"/>
    <property type="match status" value="1"/>
</dbReference>